<dbReference type="EMBL" id="JAWJBA010000004">
    <property type="protein sequence ID" value="MDV2685556.1"/>
    <property type="molecule type" value="Genomic_DNA"/>
</dbReference>
<accession>A0ABU3XCE3</accession>
<keyword evidence="1" id="KW-0812">Transmembrane</keyword>
<keyword evidence="3" id="KW-1185">Reference proteome</keyword>
<keyword evidence="1" id="KW-1133">Transmembrane helix</keyword>
<name>A0ABU3XCE3_9BACI</name>
<proteinExistence type="predicted"/>
<evidence type="ECO:0000313" key="3">
    <source>
        <dbReference type="Proteomes" id="UP001287282"/>
    </source>
</evidence>
<dbReference type="RefSeq" id="WP_317122731.1">
    <property type="nucleotide sequence ID" value="NZ_JAWJBA010000004.1"/>
</dbReference>
<organism evidence="2 3">
    <name type="scientific">Alkalihalophilus lindianensis</name>
    <dbReference type="NCBI Taxonomy" id="1630542"/>
    <lineage>
        <taxon>Bacteria</taxon>
        <taxon>Bacillati</taxon>
        <taxon>Bacillota</taxon>
        <taxon>Bacilli</taxon>
        <taxon>Bacillales</taxon>
        <taxon>Bacillaceae</taxon>
        <taxon>Alkalihalophilus</taxon>
    </lineage>
</organism>
<comment type="caution">
    <text evidence="2">The sequence shown here is derived from an EMBL/GenBank/DDBJ whole genome shotgun (WGS) entry which is preliminary data.</text>
</comment>
<reference evidence="2 3" key="1">
    <citation type="submission" date="2023-10" db="EMBL/GenBank/DDBJ databases">
        <title>Screening of Alkalihalobacillus lindianensis BZ-TG-R113 and Its Alleviation of Salt Stress on Rapeseed Growth.</title>
        <authorList>
            <person name="Zhao B."/>
            <person name="Guo T."/>
        </authorList>
    </citation>
    <scope>NUCLEOTIDE SEQUENCE [LARGE SCALE GENOMIC DNA]</scope>
    <source>
        <strain evidence="2 3">BZ-TG-R113</strain>
    </source>
</reference>
<feature type="transmembrane region" description="Helical" evidence="1">
    <location>
        <begin position="7"/>
        <end position="35"/>
    </location>
</feature>
<sequence length="78" mass="8546">MLKKILLLALSSLAIPIGIAILGGGGFIILNLILGVSLEESLQAIQGFQQKIQPYMPYMVIFIAIPLIVKLIRQRTVE</sequence>
<dbReference type="Proteomes" id="UP001287282">
    <property type="component" value="Unassembled WGS sequence"/>
</dbReference>
<keyword evidence="1" id="KW-0472">Membrane</keyword>
<evidence type="ECO:0000256" key="1">
    <source>
        <dbReference type="SAM" id="Phobius"/>
    </source>
</evidence>
<protein>
    <submittedName>
        <fullName evidence="2">Uncharacterized protein</fullName>
    </submittedName>
</protein>
<gene>
    <name evidence="2" type="ORF">RYX56_14410</name>
</gene>
<feature type="transmembrane region" description="Helical" evidence="1">
    <location>
        <begin position="55"/>
        <end position="72"/>
    </location>
</feature>
<evidence type="ECO:0000313" key="2">
    <source>
        <dbReference type="EMBL" id="MDV2685556.1"/>
    </source>
</evidence>